<dbReference type="PANTHER" id="PTHR21562:SF65">
    <property type="entry name" value="PECTIN ACETYLESTERASE"/>
    <property type="match status" value="1"/>
</dbReference>
<accession>A0A9N7N1X9</accession>
<evidence type="ECO:0000256" key="1">
    <source>
        <dbReference type="ARBA" id="ARBA00003534"/>
    </source>
</evidence>
<comment type="subcellular location">
    <subcellularLocation>
        <location evidence="2 6">Secreted</location>
        <location evidence="2 6">Cell wall</location>
    </subcellularLocation>
</comment>
<evidence type="ECO:0000256" key="5">
    <source>
        <dbReference type="ARBA" id="ARBA00023316"/>
    </source>
</evidence>
<evidence type="ECO:0000313" key="8">
    <source>
        <dbReference type="Proteomes" id="UP001153555"/>
    </source>
</evidence>
<evidence type="ECO:0000256" key="2">
    <source>
        <dbReference type="ARBA" id="ARBA00004191"/>
    </source>
</evidence>
<evidence type="ECO:0000313" key="7">
    <source>
        <dbReference type="EMBL" id="CAA0820560.1"/>
    </source>
</evidence>
<dbReference type="GO" id="GO:0009505">
    <property type="term" value="C:plant-type cell wall"/>
    <property type="evidence" value="ECO:0007669"/>
    <property type="project" value="TreeGrafter"/>
</dbReference>
<feature type="signal peptide" evidence="6">
    <location>
        <begin position="1"/>
        <end position="21"/>
    </location>
</feature>
<dbReference type="GO" id="GO:0052793">
    <property type="term" value="F:pectin acetylesterase activity"/>
    <property type="evidence" value="ECO:0007669"/>
    <property type="project" value="TreeGrafter"/>
</dbReference>
<protein>
    <recommendedName>
        <fullName evidence="6">Pectin acetylesterase</fullName>
        <ecNumber evidence="6">3.1.1.-</ecNumber>
    </recommendedName>
</protein>
<dbReference type="Pfam" id="PF03283">
    <property type="entry name" value="PAE"/>
    <property type="match status" value="2"/>
</dbReference>
<keyword evidence="6" id="KW-0964">Secreted</keyword>
<reference evidence="7" key="1">
    <citation type="submission" date="2019-12" db="EMBL/GenBank/DDBJ databases">
        <authorList>
            <person name="Scholes J."/>
        </authorList>
    </citation>
    <scope>NUCLEOTIDE SEQUENCE</scope>
</reference>
<gene>
    <name evidence="7" type="ORF">SHERM_18562</name>
</gene>
<keyword evidence="5 6" id="KW-0961">Cell wall biogenesis/degradation</keyword>
<dbReference type="AlphaFoldDB" id="A0A9N7N1X9"/>
<organism evidence="7 8">
    <name type="scientific">Striga hermonthica</name>
    <name type="common">Purple witchweed</name>
    <name type="synonym">Buchnera hermonthica</name>
    <dbReference type="NCBI Taxonomy" id="68872"/>
    <lineage>
        <taxon>Eukaryota</taxon>
        <taxon>Viridiplantae</taxon>
        <taxon>Streptophyta</taxon>
        <taxon>Embryophyta</taxon>
        <taxon>Tracheophyta</taxon>
        <taxon>Spermatophyta</taxon>
        <taxon>Magnoliopsida</taxon>
        <taxon>eudicotyledons</taxon>
        <taxon>Gunneridae</taxon>
        <taxon>Pentapetalae</taxon>
        <taxon>asterids</taxon>
        <taxon>lamiids</taxon>
        <taxon>Lamiales</taxon>
        <taxon>Orobanchaceae</taxon>
        <taxon>Buchnereae</taxon>
        <taxon>Striga</taxon>
    </lineage>
</organism>
<comment type="similarity">
    <text evidence="3 6">Belongs to the pectinacetylesterase family.</text>
</comment>
<keyword evidence="4 6" id="KW-0134">Cell wall</keyword>
<evidence type="ECO:0000256" key="6">
    <source>
        <dbReference type="RuleBase" id="RU363114"/>
    </source>
</evidence>
<dbReference type="GO" id="GO:0071555">
    <property type="term" value="P:cell wall organization"/>
    <property type="evidence" value="ECO:0007669"/>
    <property type="project" value="UniProtKB-KW"/>
</dbReference>
<comment type="caution">
    <text evidence="7">The sequence shown here is derived from an EMBL/GenBank/DDBJ whole genome shotgun (WGS) entry which is preliminary data.</text>
</comment>
<dbReference type="Proteomes" id="UP001153555">
    <property type="component" value="Unassembled WGS sequence"/>
</dbReference>
<dbReference type="EMBL" id="CACSLK010020742">
    <property type="protein sequence ID" value="CAA0820560.1"/>
    <property type="molecule type" value="Genomic_DNA"/>
</dbReference>
<dbReference type="OrthoDB" id="2015280at2759"/>
<keyword evidence="6" id="KW-0378">Hydrolase</keyword>
<keyword evidence="8" id="KW-1185">Reference proteome</keyword>
<sequence>MGHIWLTLSYVFLTVLAKVQSDYTVNITIVDSATATGAVCLDGSPPSYAMDKGSGPGANNWVIYLEVDGVLLFTIVLEEPTLPEEAVRVLTGIATTYLGYLTSTQHSIQTSTIGTRWLHCTADGSSFFGDVDEVDPQNNLHFRGSRIFKAIIQELAVKGMAYADNILLSGGSAGGLATILNCDGLRSLVPYAKTIKCLSDSGFFLHAPNLPGLMHREQYFRDVVQLHGLAKLLPQTCTSRMRPDLCLFPEYLVGDIKTPLFLLESSFDQFQIQVQYTPYVGGGKHEWFDCVHLSLSFCNSTQIEKMQEFHTTFVQTLQILNYSPSRGAFVHNCFRHGHIMTKDGWTCSRVVNNILGNKTVENAVRDWYFDGNNFQYIATDNLPKNCSSPFDNAFDTKCMQTV</sequence>
<dbReference type="PANTHER" id="PTHR21562">
    <property type="entry name" value="NOTUM-RELATED"/>
    <property type="match status" value="1"/>
</dbReference>
<comment type="function">
    <text evidence="1 6">Hydrolyzes acetyl esters in homogalacturonan regions of pectin. In type I primary cell wall, galacturonic acid residues of pectin can be acetylated at the O-2 and O-3 positions. Decreasing the degree of acetylation of pectin gels in vitro alters their physical properties.</text>
</comment>
<keyword evidence="6" id="KW-0732">Signal</keyword>
<name>A0A9N7N1X9_STRHE</name>
<dbReference type="InterPro" id="IPR004963">
    <property type="entry name" value="PAE/NOTUM"/>
</dbReference>
<evidence type="ECO:0000256" key="3">
    <source>
        <dbReference type="ARBA" id="ARBA00005784"/>
    </source>
</evidence>
<proteinExistence type="inferred from homology"/>
<dbReference type="EC" id="3.1.1.-" evidence="6"/>
<feature type="chain" id="PRO_5040537340" description="Pectin acetylesterase" evidence="6">
    <location>
        <begin position="22"/>
        <end position="402"/>
    </location>
</feature>
<evidence type="ECO:0000256" key="4">
    <source>
        <dbReference type="ARBA" id="ARBA00022512"/>
    </source>
</evidence>